<proteinExistence type="predicted"/>
<gene>
    <name evidence="1" type="ORF">METZ01_LOCUS317175</name>
</gene>
<protein>
    <submittedName>
        <fullName evidence="1">Uncharacterized protein</fullName>
    </submittedName>
</protein>
<organism evidence="1">
    <name type="scientific">marine metagenome</name>
    <dbReference type="NCBI Taxonomy" id="408172"/>
    <lineage>
        <taxon>unclassified sequences</taxon>
        <taxon>metagenomes</taxon>
        <taxon>ecological metagenomes</taxon>
    </lineage>
</organism>
<reference evidence="1" key="1">
    <citation type="submission" date="2018-05" db="EMBL/GenBank/DDBJ databases">
        <authorList>
            <person name="Lanie J.A."/>
            <person name="Ng W.-L."/>
            <person name="Kazmierczak K.M."/>
            <person name="Andrzejewski T.M."/>
            <person name="Davidsen T.M."/>
            <person name="Wayne K.J."/>
            <person name="Tettelin H."/>
            <person name="Glass J.I."/>
            <person name="Rusch D."/>
            <person name="Podicherti R."/>
            <person name="Tsui H.-C.T."/>
            <person name="Winkler M.E."/>
        </authorList>
    </citation>
    <scope>NUCLEOTIDE SEQUENCE</scope>
</reference>
<feature type="non-terminal residue" evidence="1">
    <location>
        <position position="1"/>
    </location>
</feature>
<sequence length="61" mass="6477">PPGVGLRSPPVTTFTIATLSPSGLRTSRGPRYGPGGKATKVSADTWLFWIRSWTDDGNCAD</sequence>
<dbReference type="AlphaFoldDB" id="A0A382NXN6"/>
<accession>A0A382NXN6</accession>
<name>A0A382NXN6_9ZZZZ</name>
<dbReference type="EMBL" id="UINC01102585">
    <property type="protein sequence ID" value="SVC64321.1"/>
    <property type="molecule type" value="Genomic_DNA"/>
</dbReference>
<evidence type="ECO:0000313" key="1">
    <source>
        <dbReference type="EMBL" id="SVC64321.1"/>
    </source>
</evidence>